<evidence type="ECO:0008006" key="4">
    <source>
        <dbReference type="Google" id="ProtNLM"/>
    </source>
</evidence>
<keyword evidence="3" id="KW-1185">Reference proteome</keyword>
<dbReference type="InterPro" id="IPR009636">
    <property type="entry name" value="SCAF"/>
</dbReference>
<dbReference type="RefSeq" id="WP_381329105.1">
    <property type="nucleotide sequence ID" value="NZ_JBHTMM010000041.1"/>
</dbReference>
<name>A0ABW3XKD0_9ACTN</name>
<feature type="compositionally biased region" description="Basic and acidic residues" evidence="1">
    <location>
        <begin position="69"/>
        <end position="84"/>
    </location>
</feature>
<protein>
    <recommendedName>
        <fullName evidence="4">Scaffolding protein</fullName>
    </recommendedName>
</protein>
<comment type="caution">
    <text evidence="2">The sequence shown here is derived from an EMBL/GenBank/DDBJ whole genome shotgun (WGS) entry which is preliminary data.</text>
</comment>
<feature type="region of interest" description="Disordered" evidence="1">
    <location>
        <begin position="203"/>
        <end position="238"/>
    </location>
</feature>
<feature type="compositionally biased region" description="Basic and acidic residues" evidence="1">
    <location>
        <begin position="100"/>
        <end position="146"/>
    </location>
</feature>
<proteinExistence type="predicted"/>
<feature type="compositionally biased region" description="Acidic residues" evidence="1">
    <location>
        <begin position="36"/>
        <end position="68"/>
    </location>
</feature>
<evidence type="ECO:0000313" key="2">
    <source>
        <dbReference type="EMBL" id="MFD1309742.1"/>
    </source>
</evidence>
<dbReference type="Pfam" id="PF06810">
    <property type="entry name" value="Phage_scaffold"/>
    <property type="match status" value="1"/>
</dbReference>
<dbReference type="Proteomes" id="UP001597058">
    <property type="component" value="Unassembled WGS sequence"/>
</dbReference>
<accession>A0ABW3XKD0</accession>
<feature type="compositionally biased region" description="Basic and acidic residues" evidence="1">
    <location>
        <begin position="219"/>
        <end position="231"/>
    </location>
</feature>
<organism evidence="2 3">
    <name type="scientific">Streptomyces kaempferi</name>
    <dbReference type="NCBI Taxonomy" id="333725"/>
    <lineage>
        <taxon>Bacteria</taxon>
        <taxon>Bacillati</taxon>
        <taxon>Actinomycetota</taxon>
        <taxon>Actinomycetes</taxon>
        <taxon>Kitasatosporales</taxon>
        <taxon>Streptomycetaceae</taxon>
        <taxon>Streptomyces</taxon>
    </lineage>
</organism>
<reference evidence="3" key="1">
    <citation type="journal article" date="2019" name="Int. J. Syst. Evol. Microbiol.">
        <title>The Global Catalogue of Microorganisms (GCM) 10K type strain sequencing project: providing services to taxonomists for standard genome sequencing and annotation.</title>
        <authorList>
            <consortium name="The Broad Institute Genomics Platform"/>
            <consortium name="The Broad Institute Genome Sequencing Center for Infectious Disease"/>
            <person name="Wu L."/>
            <person name="Ma J."/>
        </authorList>
    </citation>
    <scope>NUCLEOTIDE SEQUENCE [LARGE SCALE GENOMIC DNA]</scope>
    <source>
        <strain evidence="3">CGMCC 4.7020</strain>
    </source>
</reference>
<feature type="region of interest" description="Disordered" evidence="1">
    <location>
        <begin position="1"/>
        <end position="149"/>
    </location>
</feature>
<gene>
    <name evidence="2" type="ORF">ACFQ5X_28270</name>
</gene>
<evidence type="ECO:0000256" key="1">
    <source>
        <dbReference type="SAM" id="MobiDB-lite"/>
    </source>
</evidence>
<evidence type="ECO:0000313" key="3">
    <source>
        <dbReference type="Proteomes" id="UP001597058"/>
    </source>
</evidence>
<sequence length="238" mass="26077">MGIHTTTRRPAISQPPGTILGYRTDGRPIHVIAGGAEDDEPDIVVDDEPEPDPADDPAPEPDAEPEPDETPKPKPPAKKDDEYKAPSQSEWARTQAALKKANDDAKRHRLRNKELEDKARGDETEHEKALREAREEGEKKYREPMKKSGVRAALAEAGFASPDRLMKLIDWDAISVDDEGDLIGAEAEVDRVKGEYPELLPQAAPKLKARPTGAPKSAAVDKPKSTAEQHANRILGRA</sequence>
<dbReference type="EMBL" id="JBHTMM010000041">
    <property type="protein sequence ID" value="MFD1309742.1"/>
    <property type="molecule type" value="Genomic_DNA"/>
</dbReference>